<comment type="caution">
    <text evidence="6">The sequence shown here is derived from an EMBL/GenBank/DDBJ whole genome shotgun (WGS) entry which is preliminary data.</text>
</comment>
<accession>A0A842IV35</accession>
<feature type="transmembrane region" description="Helical" evidence="4">
    <location>
        <begin position="69"/>
        <end position="86"/>
    </location>
</feature>
<dbReference type="PANTHER" id="PTHR43280:SF29">
    <property type="entry name" value="ARAC-FAMILY TRANSCRIPTIONAL REGULATOR"/>
    <property type="match status" value="1"/>
</dbReference>
<dbReference type="Proteomes" id="UP000533900">
    <property type="component" value="Unassembled WGS sequence"/>
</dbReference>
<evidence type="ECO:0000256" key="2">
    <source>
        <dbReference type="ARBA" id="ARBA00023125"/>
    </source>
</evidence>
<dbReference type="RefSeq" id="WP_185790370.1">
    <property type="nucleotide sequence ID" value="NZ_JACLCP010000006.1"/>
</dbReference>
<dbReference type="PANTHER" id="PTHR43280">
    <property type="entry name" value="ARAC-FAMILY TRANSCRIPTIONAL REGULATOR"/>
    <property type="match status" value="1"/>
</dbReference>
<keyword evidence="4" id="KW-0472">Membrane</keyword>
<feature type="transmembrane region" description="Helical" evidence="4">
    <location>
        <begin position="12"/>
        <end position="30"/>
    </location>
</feature>
<keyword evidence="4" id="KW-1133">Transmembrane helix</keyword>
<evidence type="ECO:0000256" key="3">
    <source>
        <dbReference type="ARBA" id="ARBA00023163"/>
    </source>
</evidence>
<evidence type="ECO:0000259" key="5">
    <source>
        <dbReference type="PROSITE" id="PS01124"/>
    </source>
</evidence>
<proteinExistence type="predicted"/>
<keyword evidence="1" id="KW-0805">Transcription regulation</keyword>
<reference evidence="6" key="1">
    <citation type="submission" date="2020-08" db="EMBL/GenBank/DDBJ databases">
        <title>Winogradskyella ouciana sp. nov., isolated from the hadal seawater of the Mariana Trench.</title>
        <authorList>
            <person name="He X."/>
        </authorList>
    </citation>
    <scope>NUCLEOTIDE SEQUENCE [LARGE SCALE GENOMIC DNA]</scope>
    <source>
        <strain evidence="6">KCTC 52348</strain>
    </source>
</reference>
<feature type="domain" description="HTH araC/xylS-type" evidence="5">
    <location>
        <begin position="257"/>
        <end position="360"/>
    </location>
</feature>
<evidence type="ECO:0000256" key="4">
    <source>
        <dbReference type="SAM" id="Phobius"/>
    </source>
</evidence>
<name>A0A842IV35_9FLAO</name>
<dbReference type="SMART" id="SM00342">
    <property type="entry name" value="HTH_ARAC"/>
    <property type="match status" value="1"/>
</dbReference>
<feature type="transmembrane region" description="Helical" evidence="4">
    <location>
        <begin position="132"/>
        <end position="151"/>
    </location>
</feature>
<keyword evidence="7" id="KW-1185">Reference proteome</keyword>
<feature type="transmembrane region" description="Helical" evidence="4">
    <location>
        <begin position="37"/>
        <end position="57"/>
    </location>
</feature>
<evidence type="ECO:0000256" key="1">
    <source>
        <dbReference type="ARBA" id="ARBA00023015"/>
    </source>
</evidence>
<dbReference type="PROSITE" id="PS01124">
    <property type="entry name" value="HTH_ARAC_FAMILY_2"/>
    <property type="match status" value="1"/>
</dbReference>
<dbReference type="AlphaFoldDB" id="A0A842IV35"/>
<feature type="transmembrane region" description="Helical" evidence="4">
    <location>
        <begin position="171"/>
        <end position="192"/>
    </location>
</feature>
<dbReference type="GO" id="GO:0043565">
    <property type="term" value="F:sequence-specific DNA binding"/>
    <property type="evidence" value="ECO:0007669"/>
    <property type="project" value="InterPro"/>
</dbReference>
<organism evidence="6 7">
    <name type="scientific">Winogradskyella flava</name>
    <dbReference type="NCBI Taxonomy" id="1884876"/>
    <lineage>
        <taxon>Bacteria</taxon>
        <taxon>Pseudomonadati</taxon>
        <taxon>Bacteroidota</taxon>
        <taxon>Flavobacteriia</taxon>
        <taxon>Flavobacteriales</taxon>
        <taxon>Flavobacteriaceae</taxon>
        <taxon>Winogradskyella</taxon>
    </lineage>
</organism>
<dbReference type="GO" id="GO:0003700">
    <property type="term" value="F:DNA-binding transcription factor activity"/>
    <property type="evidence" value="ECO:0007669"/>
    <property type="project" value="InterPro"/>
</dbReference>
<dbReference type="Pfam" id="PF12833">
    <property type="entry name" value="HTH_18"/>
    <property type="match status" value="1"/>
</dbReference>
<evidence type="ECO:0000313" key="7">
    <source>
        <dbReference type="Proteomes" id="UP000533900"/>
    </source>
</evidence>
<feature type="transmembrane region" description="Helical" evidence="4">
    <location>
        <begin position="204"/>
        <end position="222"/>
    </location>
</feature>
<dbReference type="EMBL" id="JACLCP010000006">
    <property type="protein sequence ID" value="MBC2846665.1"/>
    <property type="molecule type" value="Genomic_DNA"/>
</dbReference>
<evidence type="ECO:0000313" key="6">
    <source>
        <dbReference type="EMBL" id="MBC2846665.1"/>
    </source>
</evidence>
<dbReference type="InterPro" id="IPR009057">
    <property type="entry name" value="Homeodomain-like_sf"/>
</dbReference>
<dbReference type="SUPFAM" id="SSF46689">
    <property type="entry name" value="Homeodomain-like"/>
    <property type="match status" value="1"/>
</dbReference>
<feature type="transmembrane region" description="Helical" evidence="4">
    <location>
        <begin position="98"/>
        <end position="120"/>
    </location>
</feature>
<protein>
    <submittedName>
        <fullName evidence="6">AraC family transcriptional regulator</fullName>
    </submittedName>
</protein>
<dbReference type="Gene3D" id="1.10.10.60">
    <property type="entry name" value="Homeodomain-like"/>
    <property type="match status" value="2"/>
</dbReference>
<dbReference type="InterPro" id="IPR018060">
    <property type="entry name" value="HTH_AraC"/>
</dbReference>
<keyword evidence="2" id="KW-0238">DNA-binding</keyword>
<sequence>MQQSASFDTWTSGFLFAVAMGIFLCIIMFGSRNKRNYPIALLVLSFSGILFSYVLYWTKYNTTLPYFSSLPYIGYFSVGPLLYMYLLELYNLKMKYIYAHFALSFLWIGLTLFFWSQFVFDYRLGTGSKLNFLSHYAIITAHLSLYLFLMVKLIRKSNGLDSEFKKIRFKWVRILIGLFALFLLSYISYYILINFSFFNNQWDYMISFSMTLAIYTIGYFVYKEPQIFDGEFISEVFLPIENKKDSFEDNLINEFYNNLVNYIESEKPFKDNELRLANLADKVGYSTHLLSKVINKKSGKNFNSFINDYRLLEAEKLLQSNNNDHSVKTIYFDVGFNNKVTFYKAFKNKHNCTPTEYKRGKHL</sequence>
<gene>
    <name evidence="6" type="ORF">H7F21_16280</name>
</gene>
<keyword evidence="4" id="KW-0812">Transmembrane</keyword>
<keyword evidence="3" id="KW-0804">Transcription</keyword>